<proteinExistence type="predicted"/>
<keyword evidence="2" id="KW-1185">Reference proteome</keyword>
<comment type="caution">
    <text evidence="1">The sequence shown here is derived from an EMBL/GenBank/DDBJ whole genome shotgun (WGS) entry which is preliminary data.</text>
</comment>
<dbReference type="EMBL" id="JAEQNB010000006">
    <property type="protein sequence ID" value="MBL0388514.1"/>
    <property type="molecule type" value="Genomic_DNA"/>
</dbReference>
<dbReference type="Proteomes" id="UP000602284">
    <property type="component" value="Unassembled WGS sequence"/>
</dbReference>
<evidence type="ECO:0000313" key="1">
    <source>
        <dbReference type="EMBL" id="MBL0388514.1"/>
    </source>
</evidence>
<organism evidence="1 2">
    <name type="scientific">Tumebacillus amylolyticus</name>
    <dbReference type="NCBI Taxonomy" id="2801339"/>
    <lineage>
        <taxon>Bacteria</taxon>
        <taxon>Bacillati</taxon>
        <taxon>Bacillota</taxon>
        <taxon>Bacilli</taxon>
        <taxon>Bacillales</taxon>
        <taxon>Alicyclobacillaceae</taxon>
        <taxon>Tumebacillus</taxon>
    </lineage>
</organism>
<dbReference type="RefSeq" id="WP_201637479.1">
    <property type="nucleotide sequence ID" value="NZ_JAEQNB010000006.1"/>
</dbReference>
<evidence type="ECO:0000313" key="2">
    <source>
        <dbReference type="Proteomes" id="UP000602284"/>
    </source>
</evidence>
<name>A0ABS1JE34_9BACL</name>
<sequence length="181" mass="20872">MNRLQLALYRGITSDLLTLEDCLNLPPSQQGDVNLQHCTWSLLEDGQERLAHRLSFGPLEEMVAQLDHVRTRLMNFQPALLRSGVFSSERGNYLLFEPDEKLQVVRLSLLMLEESPYSFLLPNGGRGEELYDYVRKNRDERLARTQEIFASVIPQEVPLELKPLLKSLLHDAKRGRTLTNR</sequence>
<protein>
    <submittedName>
        <fullName evidence="1">Uncharacterized protein</fullName>
    </submittedName>
</protein>
<gene>
    <name evidence="1" type="ORF">JJB07_18075</name>
</gene>
<accession>A0ABS1JE34</accession>
<reference evidence="1 2" key="1">
    <citation type="submission" date="2021-01" db="EMBL/GenBank/DDBJ databases">
        <title>Tumebacillus sp. strain ITR2 16S ribosomal RNA gene Genome sequencing and assembly.</title>
        <authorList>
            <person name="Kang M."/>
        </authorList>
    </citation>
    <scope>NUCLEOTIDE SEQUENCE [LARGE SCALE GENOMIC DNA]</scope>
    <source>
        <strain evidence="1 2">ITR2</strain>
    </source>
</reference>